<gene>
    <name evidence="4" type="ORF">IFO67_05615</name>
</gene>
<proteinExistence type="inferred from homology"/>
<evidence type="ECO:0000313" key="4">
    <source>
        <dbReference type="EMBL" id="MBD8502353.1"/>
    </source>
</evidence>
<dbReference type="InterPro" id="IPR028082">
    <property type="entry name" value="Peripla_BP_I"/>
</dbReference>
<protein>
    <submittedName>
        <fullName evidence="4">ABC transporter substrate-binding protein</fullName>
    </submittedName>
</protein>
<evidence type="ECO:0000256" key="1">
    <source>
        <dbReference type="ARBA" id="ARBA00010062"/>
    </source>
</evidence>
<evidence type="ECO:0000256" key="2">
    <source>
        <dbReference type="ARBA" id="ARBA00022729"/>
    </source>
</evidence>
<evidence type="ECO:0000259" key="3">
    <source>
        <dbReference type="Pfam" id="PF13458"/>
    </source>
</evidence>
<comment type="caution">
    <text evidence="4">The sequence shown here is derived from an EMBL/GenBank/DDBJ whole genome shotgun (WGS) entry which is preliminary data.</text>
</comment>
<dbReference type="Proteomes" id="UP000603602">
    <property type="component" value="Unassembled WGS sequence"/>
</dbReference>
<comment type="similarity">
    <text evidence="1">Belongs to the leucine-binding protein family.</text>
</comment>
<feature type="domain" description="Leucine-binding protein" evidence="3">
    <location>
        <begin position="17"/>
        <end position="354"/>
    </location>
</feature>
<evidence type="ECO:0000313" key="5">
    <source>
        <dbReference type="Proteomes" id="UP000603602"/>
    </source>
</evidence>
<dbReference type="SUPFAM" id="SSF53822">
    <property type="entry name" value="Periplasmic binding protein-like I"/>
    <property type="match status" value="1"/>
</dbReference>
<dbReference type="EMBL" id="JACYTO010000001">
    <property type="protein sequence ID" value="MBD8502353.1"/>
    <property type="molecule type" value="Genomic_DNA"/>
</dbReference>
<sequence>MCFASANAHAGISDDVVKIGVLTDMGGTYADFTGQGAVVAAQMAIKDFSADGTVFGKKIEIVSADHQNKADIGAERARSWIDRDKVDVITELVTTSVALSVMDVVAQKDKIALVSGAASLPITNERCNANTVHWVYDSYGLAAGTAKAVVGAGKKNWYFIAADYAAGQAMMDGAAQVVTASGGKVVGSTKHPFPNADFSSFLLSAQASRADVIALANGGQDTITAIKQASEFGITAAGQTLVPIVLFINDVHALGLETAQGLTLTEGFYWNRDEGTRAFARRFYDQVKKMPSMAQAGVYSSVLNYLRAVQATGTDEAGAVMKHLKSTAIDDGLFKGRIRADGKFAHDMLLLEVKKPSESKEPWDYYHVRAVIPAEDAALPLSQSKCPLVTQ</sequence>
<accession>A0ABR9B7K8</accession>
<dbReference type="PANTHER" id="PTHR30483">
    <property type="entry name" value="LEUCINE-SPECIFIC-BINDING PROTEIN"/>
    <property type="match status" value="1"/>
</dbReference>
<name>A0ABR9B7K8_9RHOO</name>
<dbReference type="Gene3D" id="3.40.50.2300">
    <property type="match status" value="2"/>
</dbReference>
<dbReference type="PANTHER" id="PTHR30483:SF6">
    <property type="entry name" value="PERIPLASMIC BINDING PROTEIN OF ABC TRANSPORTER FOR NATURAL AMINO ACIDS"/>
    <property type="match status" value="1"/>
</dbReference>
<organism evidence="4 5">
    <name type="scientific">Thauera sedimentorum</name>
    <dbReference type="NCBI Taxonomy" id="2767595"/>
    <lineage>
        <taxon>Bacteria</taxon>
        <taxon>Pseudomonadati</taxon>
        <taxon>Pseudomonadota</taxon>
        <taxon>Betaproteobacteria</taxon>
        <taxon>Rhodocyclales</taxon>
        <taxon>Zoogloeaceae</taxon>
        <taxon>Thauera</taxon>
    </lineage>
</organism>
<dbReference type="CDD" id="cd06327">
    <property type="entry name" value="PBP1_SBP-like"/>
    <property type="match status" value="1"/>
</dbReference>
<reference evidence="5" key="1">
    <citation type="submission" date="2023-07" db="EMBL/GenBank/DDBJ databases">
        <title>Thauera sp. CAU 1555 isolated from sand of Yaerae Beach.</title>
        <authorList>
            <person name="Kim W."/>
        </authorList>
    </citation>
    <scope>NUCLEOTIDE SEQUENCE [LARGE SCALE GENOMIC DNA]</scope>
    <source>
        <strain evidence="5">CAU 1555</strain>
    </source>
</reference>
<keyword evidence="5" id="KW-1185">Reference proteome</keyword>
<dbReference type="Pfam" id="PF13458">
    <property type="entry name" value="Peripla_BP_6"/>
    <property type="match status" value="1"/>
</dbReference>
<dbReference type="InterPro" id="IPR028081">
    <property type="entry name" value="Leu-bd"/>
</dbReference>
<keyword evidence="2" id="KW-0732">Signal</keyword>
<dbReference type="InterPro" id="IPR051010">
    <property type="entry name" value="BCAA_transport"/>
</dbReference>